<feature type="domain" description="HAMP" evidence="16">
    <location>
        <begin position="166"/>
        <end position="218"/>
    </location>
</feature>
<dbReference type="EMBL" id="SNVV01000020">
    <property type="protein sequence ID" value="TDN47393.1"/>
    <property type="molecule type" value="Genomic_DNA"/>
</dbReference>
<evidence type="ECO:0000256" key="8">
    <source>
        <dbReference type="ARBA" id="ARBA00022777"/>
    </source>
</evidence>
<dbReference type="SUPFAM" id="SSF47384">
    <property type="entry name" value="Homodimeric domain of signal transducing histidine kinase"/>
    <property type="match status" value="1"/>
</dbReference>
<gene>
    <name evidence="17" type="ORF">C7389_12060</name>
</gene>
<evidence type="ECO:0000259" key="16">
    <source>
        <dbReference type="PROSITE" id="PS50885"/>
    </source>
</evidence>
<evidence type="ECO:0000256" key="1">
    <source>
        <dbReference type="ARBA" id="ARBA00000085"/>
    </source>
</evidence>
<keyword evidence="4" id="KW-0597">Phosphoprotein</keyword>
<keyword evidence="10 14" id="KW-1133">Transmembrane helix</keyword>
<dbReference type="Pfam" id="PF02518">
    <property type="entry name" value="HATPase_c"/>
    <property type="match status" value="1"/>
</dbReference>
<reference evidence="17 18" key="1">
    <citation type="submission" date="2019-03" db="EMBL/GenBank/DDBJ databases">
        <title>Genomic Encyclopedia of Type Strains, Phase IV (KMG-IV): sequencing the most valuable type-strain genomes for metagenomic binning, comparative biology and taxonomic classification.</title>
        <authorList>
            <person name="Goeker M."/>
        </authorList>
    </citation>
    <scope>NUCLEOTIDE SEQUENCE [LARGE SCALE GENOMIC DNA]</scope>
    <source>
        <strain evidence="17 18">DSM 12121</strain>
    </source>
</reference>
<dbReference type="PRINTS" id="PR00344">
    <property type="entry name" value="BCTRLSENSOR"/>
</dbReference>
<dbReference type="InterPro" id="IPR003660">
    <property type="entry name" value="HAMP_dom"/>
</dbReference>
<dbReference type="InterPro" id="IPR003661">
    <property type="entry name" value="HisK_dim/P_dom"/>
</dbReference>
<dbReference type="InterPro" id="IPR036890">
    <property type="entry name" value="HATPase_C_sf"/>
</dbReference>
<dbReference type="Gene3D" id="3.30.565.10">
    <property type="entry name" value="Histidine kinase-like ATPase, C-terminal domain"/>
    <property type="match status" value="1"/>
</dbReference>
<evidence type="ECO:0000256" key="6">
    <source>
        <dbReference type="ARBA" id="ARBA00022692"/>
    </source>
</evidence>
<keyword evidence="18" id="KW-1185">Reference proteome</keyword>
<feature type="domain" description="Histidine kinase" evidence="15">
    <location>
        <begin position="226"/>
        <end position="440"/>
    </location>
</feature>
<evidence type="ECO:0000256" key="11">
    <source>
        <dbReference type="ARBA" id="ARBA00023012"/>
    </source>
</evidence>
<dbReference type="GO" id="GO:0005524">
    <property type="term" value="F:ATP binding"/>
    <property type="evidence" value="ECO:0007669"/>
    <property type="project" value="UniProtKB-KW"/>
</dbReference>
<evidence type="ECO:0000256" key="7">
    <source>
        <dbReference type="ARBA" id="ARBA00022741"/>
    </source>
</evidence>
<comment type="caution">
    <text evidence="17">The sequence shown here is derived from an EMBL/GenBank/DDBJ whole genome shotgun (WGS) entry which is preliminary data.</text>
</comment>
<dbReference type="SMART" id="SM00387">
    <property type="entry name" value="HATPase_c"/>
    <property type="match status" value="1"/>
</dbReference>
<dbReference type="RefSeq" id="WP_162851785.1">
    <property type="nucleotide sequence ID" value="NZ_SNVV01000020.1"/>
</dbReference>
<dbReference type="SUPFAM" id="SSF55874">
    <property type="entry name" value="ATPase domain of HSP90 chaperone/DNA topoisomerase II/histidine kinase"/>
    <property type="match status" value="1"/>
</dbReference>
<dbReference type="CDD" id="cd00075">
    <property type="entry name" value="HATPase"/>
    <property type="match status" value="1"/>
</dbReference>
<comment type="subcellular location">
    <subcellularLocation>
        <location evidence="2">Membrane</location>
        <topology evidence="2">Multi-pass membrane protein</topology>
    </subcellularLocation>
</comment>
<evidence type="ECO:0000256" key="14">
    <source>
        <dbReference type="SAM" id="Phobius"/>
    </source>
</evidence>
<dbReference type="CDD" id="cd00082">
    <property type="entry name" value="HisKA"/>
    <property type="match status" value="1"/>
</dbReference>
<dbReference type="PANTHER" id="PTHR45436">
    <property type="entry name" value="SENSOR HISTIDINE KINASE YKOH"/>
    <property type="match status" value="1"/>
</dbReference>
<protein>
    <recommendedName>
        <fullName evidence="3">histidine kinase</fullName>
        <ecNumber evidence="3">2.7.13.3</ecNumber>
    </recommendedName>
</protein>
<dbReference type="AlphaFoldDB" id="A0A4R6DR37"/>
<dbReference type="InterPro" id="IPR036097">
    <property type="entry name" value="HisK_dim/P_sf"/>
</dbReference>
<keyword evidence="12 14" id="KW-0472">Membrane</keyword>
<dbReference type="InterPro" id="IPR004358">
    <property type="entry name" value="Sig_transdc_His_kin-like_C"/>
</dbReference>
<evidence type="ECO:0000256" key="2">
    <source>
        <dbReference type="ARBA" id="ARBA00004141"/>
    </source>
</evidence>
<evidence type="ECO:0000259" key="15">
    <source>
        <dbReference type="PROSITE" id="PS50109"/>
    </source>
</evidence>
<comment type="catalytic activity">
    <reaction evidence="1">
        <text>ATP + protein L-histidine = ADP + protein N-phospho-L-histidine.</text>
        <dbReference type="EC" id="2.7.13.3"/>
    </reaction>
</comment>
<dbReference type="Pfam" id="PF00512">
    <property type="entry name" value="HisKA"/>
    <property type="match status" value="1"/>
</dbReference>
<keyword evidence="11" id="KW-0902">Two-component regulatory system</keyword>
<dbReference type="InterPro" id="IPR005467">
    <property type="entry name" value="His_kinase_dom"/>
</dbReference>
<evidence type="ECO:0000256" key="5">
    <source>
        <dbReference type="ARBA" id="ARBA00022679"/>
    </source>
</evidence>
<evidence type="ECO:0000256" key="3">
    <source>
        <dbReference type="ARBA" id="ARBA00012438"/>
    </source>
</evidence>
<dbReference type="GO" id="GO:0005886">
    <property type="term" value="C:plasma membrane"/>
    <property type="evidence" value="ECO:0007669"/>
    <property type="project" value="TreeGrafter"/>
</dbReference>
<proteinExistence type="predicted"/>
<evidence type="ECO:0000256" key="4">
    <source>
        <dbReference type="ARBA" id="ARBA00022553"/>
    </source>
</evidence>
<keyword evidence="5" id="KW-0808">Transferase</keyword>
<sequence>MIQSCSLRHQLLLSLLGAILGVFLLGSLATYHTTRGEVDEIMDYHLRQLALSLRAPLPGPQPEPSLGPDDQLFDMVIQIWDGQGLRLYLSRPHTALPDRAQLGYATVPTSEGDWRTYSLMMGSRVVQVAQPMSHRDRLAAAAALRTLTPLLLILPLMGGLIWYLVGRGLRPLERLAHAVGARRPDSMAPLAAEGVPDEARPLVQALNGLLGRLDQAMTNQRAFVADAAHELRTPLAALQLQLQLTERAESEDERRAALADLRLGLQRATRVVQQLLTLARQSPEAGNAAVVAEVDLVELAGLVIAEQQPLAEARGIDLGADTLEAGTFASGEREALRTLLGNLVDNAIRYTPAGGKVDVSVLAGDGRAWLEVADSGPGIPAEERERVLDRFYRRAGETEAGSGLGLAIVKAIADSHRATLVLDEAPAGGLRVRVGLPLAPTDTLTGAAGPAGNTSGNTSESIS</sequence>
<organism evidence="17 18">
    <name type="scientific">Azoarcus indigens</name>
    <dbReference type="NCBI Taxonomy" id="29545"/>
    <lineage>
        <taxon>Bacteria</taxon>
        <taxon>Pseudomonadati</taxon>
        <taxon>Pseudomonadota</taxon>
        <taxon>Betaproteobacteria</taxon>
        <taxon>Rhodocyclales</taxon>
        <taxon>Zoogloeaceae</taxon>
        <taxon>Azoarcus</taxon>
    </lineage>
</organism>
<feature type="transmembrane region" description="Helical" evidence="14">
    <location>
        <begin position="142"/>
        <end position="165"/>
    </location>
</feature>
<dbReference type="EC" id="2.7.13.3" evidence="3"/>
<keyword evidence="9" id="KW-0067">ATP-binding</keyword>
<dbReference type="InterPro" id="IPR003594">
    <property type="entry name" value="HATPase_dom"/>
</dbReference>
<feature type="compositionally biased region" description="Polar residues" evidence="13">
    <location>
        <begin position="452"/>
        <end position="463"/>
    </location>
</feature>
<dbReference type="PROSITE" id="PS50885">
    <property type="entry name" value="HAMP"/>
    <property type="match status" value="1"/>
</dbReference>
<accession>A0A4R6DR37</accession>
<evidence type="ECO:0000256" key="13">
    <source>
        <dbReference type="SAM" id="MobiDB-lite"/>
    </source>
</evidence>
<dbReference type="PANTHER" id="PTHR45436:SF14">
    <property type="entry name" value="SENSOR PROTEIN QSEC"/>
    <property type="match status" value="1"/>
</dbReference>
<evidence type="ECO:0000256" key="9">
    <source>
        <dbReference type="ARBA" id="ARBA00022840"/>
    </source>
</evidence>
<evidence type="ECO:0000256" key="12">
    <source>
        <dbReference type="ARBA" id="ARBA00023136"/>
    </source>
</evidence>
<dbReference type="Gene3D" id="1.10.287.130">
    <property type="match status" value="1"/>
</dbReference>
<evidence type="ECO:0000256" key="10">
    <source>
        <dbReference type="ARBA" id="ARBA00022989"/>
    </source>
</evidence>
<dbReference type="SMART" id="SM00388">
    <property type="entry name" value="HisKA"/>
    <property type="match status" value="1"/>
</dbReference>
<evidence type="ECO:0000313" key="17">
    <source>
        <dbReference type="EMBL" id="TDN47393.1"/>
    </source>
</evidence>
<keyword evidence="8 17" id="KW-0418">Kinase</keyword>
<keyword evidence="7" id="KW-0547">Nucleotide-binding</keyword>
<feature type="transmembrane region" description="Helical" evidence="14">
    <location>
        <begin position="12"/>
        <end position="32"/>
    </location>
</feature>
<feature type="region of interest" description="Disordered" evidence="13">
    <location>
        <begin position="442"/>
        <end position="463"/>
    </location>
</feature>
<evidence type="ECO:0000313" key="18">
    <source>
        <dbReference type="Proteomes" id="UP000295129"/>
    </source>
</evidence>
<dbReference type="PROSITE" id="PS50109">
    <property type="entry name" value="HIS_KIN"/>
    <property type="match status" value="1"/>
</dbReference>
<name>A0A4R6DR37_9RHOO</name>
<dbReference type="InterPro" id="IPR050428">
    <property type="entry name" value="TCS_sensor_his_kinase"/>
</dbReference>
<keyword evidence="6 14" id="KW-0812">Transmembrane</keyword>
<dbReference type="GO" id="GO:0000155">
    <property type="term" value="F:phosphorelay sensor kinase activity"/>
    <property type="evidence" value="ECO:0007669"/>
    <property type="project" value="InterPro"/>
</dbReference>
<dbReference type="Proteomes" id="UP000295129">
    <property type="component" value="Unassembled WGS sequence"/>
</dbReference>